<feature type="region of interest" description="Disordered" evidence="1">
    <location>
        <begin position="221"/>
        <end position="276"/>
    </location>
</feature>
<name>K3WG38_GLOUD</name>
<feature type="compositionally biased region" description="Basic and acidic residues" evidence="1">
    <location>
        <begin position="322"/>
        <end position="345"/>
    </location>
</feature>
<feature type="compositionally biased region" description="Basic residues" evidence="1">
    <location>
        <begin position="222"/>
        <end position="236"/>
    </location>
</feature>
<evidence type="ECO:0000313" key="3">
    <source>
        <dbReference type="Proteomes" id="UP000019132"/>
    </source>
</evidence>
<keyword evidence="3" id="KW-1185">Reference proteome</keyword>
<feature type="compositionally biased region" description="Low complexity" evidence="1">
    <location>
        <begin position="292"/>
        <end position="302"/>
    </location>
</feature>
<feature type="compositionally biased region" description="Acidic residues" evidence="1">
    <location>
        <begin position="93"/>
        <end position="107"/>
    </location>
</feature>
<evidence type="ECO:0000256" key="1">
    <source>
        <dbReference type="SAM" id="MobiDB-lite"/>
    </source>
</evidence>
<dbReference type="HOGENOM" id="CLU_638570_0_0_1"/>
<reference evidence="2" key="3">
    <citation type="submission" date="2015-02" db="UniProtKB">
        <authorList>
            <consortium name="EnsemblProtists"/>
        </authorList>
    </citation>
    <scope>IDENTIFICATION</scope>
    <source>
        <strain evidence="2">DAOM BR144</strain>
    </source>
</reference>
<feature type="compositionally biased region" description="Polar residues" evidence="1">
    <location>
        <begin position="257"/>
        <end position="269"/>
    </location>
</feature>
<evidence type="ECO:0000313" key="2">
    <source>
        <dbReference type="EnsemblProtists" id="PYU1_T003929"/>
    </source>
</evidence>
<reference evidence="3" key="2">
    <citation type="submission" date="2010-04" db="EMBL/GenBank/DDBJ databases">
        <authorList>
            <person name="Buell R."/>
            <person name="Hamilton J."/>
            <person name="Hostetler J."/>
        </authorList>
    </citation>
    <scope>NUCLEOTIDE SEQUENCE [LARGE SCALE GENOMIC DNA]</scope>
    <source>
        <strain evidence="3">DAOM:BR144</strain>
    </source>
</reference>
<dbReference type="Proteomes" id="UP000019132">
    <property type="component" value="Unassembled WGS sequence"/>
</dbReference>
<organism evidence="2 3">
    <name type="scientific">Globisporangium ultimum (strain ATCC 200006 / CBS 805.95 / DAOM BR144)</name>
    <name type="common">Pythium ultimum</name>
    <dbReference type="NCBI Taxonomy" id="431595"/>
    <lineage>
        <taxon>Eukaryota</taxon>
        <taxon>Sar</taxon>
        <taxon>Stramenopiles</taxon>
        <taxon>Oomycota</taxon>
        <taxon>Peronosporomycetes</taxon>
        <taxon>Pythiales</taxon>
        <taxon>Pythiaceae</taxon>
        <taxon>Globisporangium</taxon>
    </lineage>
</organism>
<feature type="compositionally biased region" description="Polar residues" evidence="1">
    <location>
        <begin position="23"/>
        <end position="33"/>
    </location>
</feature>
<feature type="region of interest" description="Disordered" evidence="1">
    <location>
        <begin position="1"/>
        <end position="180"/>
    </location>
</feature>
<dbReference type="eggNOG" id="ENOG502REGH">
    <property type="taxonomic scope" value="Eukaryota"/>
</dbReference>
<proteinExistence type="predicted"/>
<feature type="compositionally biased region" description="Low complexity" evidence="1">
    <location>
        <begin position="361"/>
        <end position="381"/>
    </location>
</feature>
<protein>
    <submittedName>
        <fullName evidence="2">Uncharacterized protein</fullName>
    </submittedName>
</protein>
<feature type="region of interest" description="Disordered" evidence="1">
    <location>
        <begin position="292"/>
        <end position="430"/>
    </location>
</feature>
<dbReference type="VEuPathDB" id="FungiDB:PYU1_G003919"/>
<dbReference type="EnsemblProtists" id="PYU1_T003929">
    <property type="protein sequence ID" value="PYU1_T003929"/>
    <property type="gene ID" value="PYU1_G003919"/>
</dbReference>
<reference evidence="3" key="1">
    <citation type="journal article" date="2010" name="Genome Biol.">
        <title>Genome sequence of the necrotrophic plant pathogen Pythium ultimum reveals original pathogenicity mechanisms and effector repertoire.</title>
        <authorList>
            <person name="Levesque C.A."/>
            <person name="Brouwer H."/>
            <person name="Cano L."/>
            <person name="Hamilton J.P."/>
            <person name="Holt C."/>
            <person name="Huitema E."/>
            <person name="Raffaele S."/>
            <person name="Robideau G.P."/>
            <person name="Thines M."/>
            <person name="Win J."/>
            <person name="Zerillo M.M."/>
            <person name="Beakes G.W."/>
            <person name="Boore J.L."/>
            <person name="Busam D."/>
            <person name="Dumas B."/>
            <person name="Ferriera S."/>
            <person name="Fuerstenberg S.I."/>
            <person name="Gachon C.M."/>
            <person name="Gaulin E."/>
            <person name="Govers F."/>
            <person name="Grenville-Briggs L."/>
            <person name="Horner N."/>
            <person name="Hostetler J."/>
            <person name="Jiang R.H."/>
            <person name="Johnson J."/>
            <person name="Krajaejun T."/>
            <person name="Lin H."/>
            <person name="Meijer H.J."/>
            <person name="Moore B."/>
            <person name="Morris P."/>
            <person name="Phuntmart V."/>
            <person name="Puiu D."/>
            <person name="Shetty J."/>
            <person name="Stajich J.E."/>
            <person name="Tripathy S."/>
            <person name="Wawra S."/>
            <person name="van West P."/>
            <person name="Whitty B.R."/>
            <person name="Coutinho P.M."/>
            <person name="Henrissat B."/>
            <person name="Martin F."/>
            <person name="Thomas P.D."/>
            <person name="Tyler B.M."/>
            <person name="De Vries R.P."/>
            <person name="Kamoun S."/>
            <person name="Yandell M."/>
            <person name="Tisserat N."/>
            <person name="Buell C.R."/>
        </authorList>
    </citation>
    <scope>NUCLEOTIDE SEQUENCE</scope>
    <source>
        <strain evidence="3">DAOM:BR144</strain>
    </source>
</reference>
<dbReference type="EMBL" id="GL376567">
    <property type="status" value="NOT_ANNOTATED_CDS"/>
    <property type="molecule type" value="Genomic_DNA"/>
</dbReference>
<dbReference type="InParanoid" id="K3WG38"/>
<feature type="compositionally biased region" description="Basic and acidic residues" evidence="1">
    <location>
        <begin position="388"/>
        <end position="410"/>
    </location>
</feature>
<dbReference type="AlphaFoldDB" id="K3WG38"/>
<feature type="compositionally biased region" description="Basic residues" evidence="1">
    <location>
        <begin position="347"/>
        <end position="356"/>
    </location>
</feature>
<dbReference type="STRING" id="431595.K3WG38"/>
<sequence length="430" mass="45431">MEANVQVESSRVAEMNEAPAGDNNEQSSVGSPQKDSETLVDEENAVETVHEQAEEASANSESADKDGTDVKTADAVVTSAALKEGEKQQGGEETAEAVTEGDDEAPQLEEALKDAVKGKKLHTQKAKEEAKNQTPTSKRASRIPVSSVGKSAVKGRTTPAVKNTPPAKMPSSAKVTSSSKKFEVLHAKQLAKEPTIYEHDKAKKAKADSLLTFSATRTTRSSTKKKIVFKPTRKHVSVAEKPTISSSLKRTSPKRVSASTSRGPRSLQQKKAPFTSTVNTAAKKNIAATAAASSTGAVKTSGDAAKAKKSFSYKPYTGPLPKYKEDPIFSPVDKSKIEAAKENAKPKPVHHTLAKKKANDSAKPSVSTPAAKASTKTATSTQRASVKKSTDVAAKAKEDRRAKFAQDAKAKATASRQSPRKLGAAAEKAA</sequence>
<feature type="compositionally biased region" description="Basic and acidic residues" evidence="1">
    <location>
        <begin position="62"/>
        <end position="72"/>
    </location>
</feature>
<accession>K3WG38</accession>